<dbReference type="AlphaFoldDB" id="A0AAV3UAB8"/>
<gene>
    <name evidence="2" type="ORF">GCM10025791_47340</name>
</gene>
<dbReference type="Proteomes" id="UP001409585">
    <property type="component" value="Unassembled WGS sequence"/>
</dbReference>
<evidence type="ECO:0000256" key="1">
    <source>
        <dbReference type="SAM" id="MobiDB-lite"/>
    </source>
</evidence>
<keyword evidence="3" id="KW-1185">Reference proteome</keyword>
<accession>A0AAV3UAB8</accession>
<name>A0AAV3UAB8_9ALTE</name>
<reference evidence="3" key="1">
    <citation type="journal article" date="2019" name="Int. J. Syst. Evol. Microbiol.">
        <title>The Global Catalogue of Microorganisms (GCM) 10K type strain sequencing project: providing services to taxonomists for standard genome sequencing and annotation.</title>
        <authorList>
            <consortium name="The Broad Institute Genomics Platform"/>
            <consortium name="The Broad Institute Genome Sequencing Center for Infectious Disease"/>
            <person name="Wu L."/>
            <person name="Ma J."/>
        </authorList>
    </citation>
    <scope>NUCLEOTIDE SEQUENCE [LARGE SCALE GENOMIC DNA]</scope>
    <source>
        <strain evidence="3">JCM 19134</strain>
    </source>
</reference>
<sequence length="789" mass="80702">MPEMRKFTIAFGGVVFSAGALLLTACSDSGSSGGNNLVNGGGGNGTTTDPVSFSGEAAKGIVIGGVVNVYPIVNGSVDTSTPLGSGVTDSTGTYTVELADYDGEPVQIEIAAAADDSTSMICDLSGGCGDGVGFGDSFPVTDFSLSAVVTEITDDTPSVSVTPLSTVASQLAIETLSAGTETNILQAISNANTSVANRFGITGDITQVDVVDITNPTAVSAADESALQFNFFNAAIVQSVINDNGAVGLEQAVQAFASQYIDNGGLADTETAGAAGITLEDILNGASSIIDSVEVALADAGVDADLSALETDIDARANLAANGNTTPTSGTPAAPADSELQTVKNDVAALRNLAYAIDLTSADTFADDIEMAADVVDADLAKALEALGYAAQAIADAWVVVSESDVAPVVVTDTDTGIEVDITSSNSMHTYSVDQDVEVMTDAGTVMSIPVTLTAMDNGSTVSESEPALSENDDGSYNESKTYSADVDLALEGMATVANSVRVSVESGTFMVSLSGEEDHLHSYMTQNSDGTMSYGFTTDEVLSIEDFSLSLETMVQQLSGTDAITFEGTIGLEVTAFNGTATEEAAEHSSAMGTGNMSYTDMWSDQETIGELAFSLGGSFSSVSGNALVASLSVMADGTGLVFGCDGNIEWNNAGMYSYEETCAEETEQNYADISATLAVLMSVDTLDDDVTFTVALARTGLDDGNLTVRLSSGANVFSTTYQTASTGLRSVNITTASGAIISLAETDDPDTDVEGTITLNGSQYATIEDSGNGILVITYTDGEFESL</sequence>
<protein>
    <submittedName>
        <fullName evidence="2">Uncharacterized protein</fullName>
    </submittedName>
</protein>
<feature type="region of interest" description="Disordered" evidence="1">
    <location>
        <begin position="458"/>
        <end position="480"/>
    </location>
</feature>
<evidence type="ECO:0000313" key="2">
    <source>
        <dbReference type="EMBL" id="GAA4960538.1"/>
    </source>
</evidence>
<dbReference type="RefSeq" id="WP_345427875.1">
    <property type="nucleotide sequence ID" value="NZ_AP031496.1"/>
</dbReference>
<evidence type="ECO:0000313" key="3">
    <source>
        <dbReference type="Proteomes" id="UP001409585"/>
    </source>
</evidence>
<proteinExistence type="predicted"/>
<dbReference type="PROSITE" id="PS51257">
    <property type="entry name" value="PROKAR_LIPOPROTEIN"/>
    <property type="match status" value="1"/>
</dbReference>
<dbReference type="EMBL" id="BAABLX010000079">
    <property type="protein sequence ID" value="GAA4960538.1"/>
    <property type="molecule type" value="Genomic_DNA"/>
</dbReference>
<comment type="caution">
    <text evidence="2">The sequence shown here is derived from an EMBL/GenBank/DDBJ whole genome shotgun (WGS) entry which is preliminary data.</text>
</comment>
<organism evidence="2 3">
    <name type="scientific">Halioxenophilus aromaticivorans</name>
    <dbReference type="NCBI Taxonomy" id="1306992"/>
    <lineage>
        <taxon>Bacteria</taxon>
        <taxon>Pseudomonadati</taxon>
        <taxon>Pseudomonadota</taxon>
        <taxon>Gammaproteobacteria</taxon>
        <taxon>Alteromonadales</taxon>
        <taxon>Alteromonadaceae</taxon>
        <taxon>Halioxenophilus</taxon>
    </lineage>
</organism>